<dbReference type="InterPro" id="IPR003115">
    <property type="entry name" value="ParB_N"/>
</dbReference>
<reference evidence="7 8" key="1">
    <citation type="submission" date="2019-09" db="EMBL/GenBank/DDBJ databases">
        <title>FDA dAtabase for Regulatory Grade micrObial Sequences (FDA-ARGOS): Supporting development and validation of Infectious Disease Dx tests.</title>
        <authorList>
            <person name="Sciortino C."/>
            <person name="Tallon L."/>
            <person name="Sadzewicz L."/>
            <person name="Vavikolanu K."/>
            <person name="Mehta A."/>
            <person name="Aluvathingal J."/>
            <person name="Nadendla S."/>
            <person name="Nandy P."/>
            <person name="Geyer C."/>
            <person name="Yan Y."/>
            <person name="Sichtig H."/>
        </authorList>
    </citation>
    <scope>NUCLEOTIDE SEQUENCE [LARGE SCALE GENOMIC DNA]</scope>
    <source>
        <strain evidence="7 8">FDAARGOS_640</strain>
    </source>
</reference>
<evidence type="ECO:0000313" key="7">
    <source>
        <dbReference type="EMBL" id="QEU11635.1"/>
    </source>
</evidence>
<evidence type="ECO:0000256" key="2">
    <source>
        <dbReference type="ARBA" id="ARBA00022603"/>
    </source>
</evidence>
<dbReference type="PANTHER" id="PTHR33375">
    <property type="entry name" value="CHROMOSOME-PARTITIONING PROTEIN PARB-RELATED"/>
    <property type="match status" value="1"/>
</dbReference>
<dbReference type="PIRSF" id="PIRSF036758">
    <property type="entry name" value="Aden_M_ParB"/>
    <property type="match status" value="1"/>
</dbReference>
<evidence type="ECO:0000256" key="5">
    <source>
        <dbReference type="SAM" id="MobiDB-lite"/>
    </source>
</evidence>
<keyword evidence="8" id="KW-1185">Reference proteome</keyword>
<keyword evidence="2 7" id="KW-0489">Methyltransferase</keyword>
<dbReference type="InterPro" id="IPR015840">
    <property type="entry name" value="DNA_MeTrfase_ParB"/>
</dbReference>
<protein>
    <recommendedName>
        <fullName evidence="4">Methyltransferase</fullName>
        <ecNumber evidence="4">2.1.1.-</ecNumber>
    </recommendedName>
</protein>
<dbReference type="Pfam" id="PF01555">
    <property type="entry name" value="N6_N4_Mtase"/>
    <property type="match status" value="1"/>
</dbReference>
<proteinExistence type="inferred from homology"/>
<gene>
    <name evidence="7" type="ORF">FOB48_04555</name>
</gene>
<accession>A0ABX6A3B9</accession>
<feature type="compositionally biased region" description="Acidic residues" evidence="5">
    <location>
        <begin position="139"/>
        <end position="149"/>
    </location>
</feature>
<evidence type="ECO:0000256" key="3">
    <source>
        <dbReference type="ARBA" id="ARBA00022679"/>
    </source>
</evidence>
<dbReference type="Proteomes" id="UP000323865">
    <property type="component" value="Chromosome"/>
</dbReference>
<dbReference type="PRINTS" id="PR00508">
    <property type="entry name" value="S21N4MTFRASE"/>
</dbReference>
<dbReference type="RefSeq" id="WP_150333022.1">
    <property type="nucleotide sequence ID" value="NZ_CP044108.1"/>
</dbReference>
<dbReference type="SUPFAM" id="SSF110849">
    <property type="entry name" value="ParB/Sulfiredoxin"/>
    <property type="match status" value="1"/>
</dbReference>
<evidence type="ECO:0000256" key="1">
    <source>
        <dbReference type="ARBA" id="ARBA00006594"/>
    </source>
</evidence>
<dbReference type="Gene3D" id="3.90.1530.10">
    <property type="entry name" value="Conserved hypothetical protein from pyrococcus furiosus pfu- 392566-001, ParB domain"/>
    <property type="match status" value="1"/>
</dbReference>
<dbReference type="PANTHER" id="PTHR33375:SF1">
    <property type="entry name" value="CHROMOSOME-PARTITIONING PROTEIN PARB-RELATED"/>
    <property type="match status" value="1"/>
</dbReference>
<dbReference type="SMART" id="SM00470">
    <property type="entry name" value="ParB"/>
    <property type="match status" value="1"/>
</dbReference>
<dbReference type="EC" id="2.1.1.-" evidence="4"/>
<dbReference type="InterPro" id="IPR002052">
    <property type="entry name" value="DNA_methylase_N6_adenine_CS"/>
</dbReference>
<feature type="region of interest" description="Disordered" evidence="5">
    <location>
        <begin position="138"/>
        <end position="160"/>
    </location>
</feature>
<dbReference type="InterPro" id="IPR029063">
    <property type="entry name" value="SAM-dependent_MTases_sf"/>
</dbReference>
<evidence type="ECO:0000259" key="6">
    <source>
        <dbReference type="SMART" id="SM00470"/>
    </source>
</evidence>
<dbReference type="InterPro" id="IPR036086">
    <property type="entry name" value="ParB/Sulfiredoxin_sf"/>
</dbReference>
<name>A0ABX6A3B9_9MICO</name>
<dbReference type="GO" id="GO:0008168">
    <property type="term" value="F:methyltransferase activity"/>
    <property type="evidence" value="ECO:0007669"/>
    <property type="project" value="UniProtKB-KW"/>
</dbReference>
<dbReference type="GO" id="GO:0032259">
    <property type="term" value="P:methylation"/>
    <property type="evidence" value="ECO:0007669"/>
    <property type="project" value="UniProtKB-KW"/>
</dbReference>
<sequence>MHHDLTPHDLPLADLTLLPGNPRQGDIGAVSESMRVNGVYQPIIVNKGTKTGRPNEIIAGNHRAQAAKALGHKTIPAIVLDLTDEEAKRIALADNRTSDLADYDNDALLLMLQDLPDLAGTGYDGDDLDELLAELNTESPDEGLTDPDEAPPPPDSPIAKPGDVFTLGNHRVLCGDSTSKEAFETLMVDERADLVWTDPPYGVAYEGKTKEKLTIQNDALNLEQLTEFLHEALEAAKSVTKPGAIWYVAAPHGPMGHAFGTVLLDLQIWKHSLVWVKNTFALGRGDYHYRHEAIFYGWTPGASRLHPLEARDQDTVFEFDKPARNAEHPTMKPVALIVKALENSSSKGDVVLDPFGGSGSTLIACEQTSRRARLIELEPRYVDVICRRWQEYTGRTPLREGRPVSFIS</sequence>
<evidence type="ECO:0000256" key="4">
    <source>
        <dbReference type="RuleBase" id="RU362026"/>
    </source>
</evidence>
<dbReference type="Pfam" id="PF02195">
    <property type="entry name" value="ParB_N"/>
    <property type="match status" value="1"/>
</dbReference>
<dbReference type="Gene3D" id="3.40.50.150">
    <property type="entry name" value="Vaccinia Virus protein VP39"/>
    <property type="match status" value="1"/>
</dbReference>
<dbReference type="InterPro" id="IPR002941">
    <property type="entry name" value="DNA_methylase_N4/N6"/>
</dbReference>
<evidence type="ECO:0000313" key="8">
    <source>
        <dbReference type="Proteomes" id="UP000323865"/>
    </source>
</evidence>
<comment type="similarity">
    <text evidence="1 4">Belongs to the N(4)/N(6)-methyltransferase family.</text>
</comment>
<dbReference type="EMBL" id="CP044108">
    <property type="protein sequence ID" value="QEU11635.1"/>
    <property type="molecule type" value="Genomic_DNA"/>
</dbReference>
<organism evidence="7 8">
    <name type="scientific">Dermabacter vaginalis</name>
    <dbReference type="NCBI Taxonomy" id="1630135"/>
    <lineage>
        <taxon>Bacteria</taxon>
        <taxon>Bacillati</taxon>
        <taxon>Actinomycetota</taxon>
        <taxon>Actinomycetes</taxon>
        <taxon>Micrococcales</taxon>
        <taxon>Dermabacteraceae</taxon>
        <taxon>Dermabacter</taxon>
    </lineage>
</organism>
<dbReference type="PROSITE" id="PS00092">
    <property type="entry name" value="N6_MTASE"/>
    <property type="match status" value="1"/>
</dbReference>
<feature type="domain" description="ParB-like N-terminal" evidence="6">
    <location>
        <begin position="8"/>
        <end position="96"/>
    </location>
</feature>
<dbReference type="SUPFAM" id="SSF53335">
    <property type="entry name" value="S-adenosyl-L-methionine-dependent methyltransferases"/>
    <property type="match status" value="1"/>
</dbReference>
<dbReference type="InterPro" id="IPR001091">
    <property type="entry name" value="RM_Methyltransferase"/>
</dbReference>
<dbReference type="InterPro" id="IPR050336">
    <property type="entry name" value="Chromosome_partition/occlusion"/>
</dbReference>
<keyword evidence="3" id="KW-0808">Transferase</keyword>